<protein>
    <submittedName>
        <fullName evidence="1">Uncharacterized protein</fullName>
    </submittedName>
</protein>
<dbReference type="Proteomes" id="UP000823775">
    <property type="component" value="Unassembled WGS sequence"/>
</dbReference>
<organism evidence="1 2">
    <name type="scientific">Datura stramonium</name>
    <name type="common">Jimsonweed</name>
    <name type="synonym">Common thornapple</name>
    <dbReference type="NCBI Taxonomy" id="4076"/>
    <lineage>
        <taxon>Eukaryota</taxon>
        <taxon>Viridiplantae</taxon>
        <taxon>Streptophyta</taxon>
        <taxon>Embryophyta</taxon>
        <taxon>Tracheophyta</taxon>
        <taxon>Spermatophyta</taxon>
        <taxon>Magnoliopsida</taxon>
        <taxon>eudicotyledons</taxon>
        <taxon>Gunneridae</taxon>
        <taxon>Pentapetalae</taxon>
        <taxon>asterids</taxon>
        <taxon>lamiids</taxon>
        <taxon>Solanales</taxon>
        <taxon>Solanaceae</taxon>
        <taxon>Solanoideae</taxon>
        <taxon>Datureae</taxon>
        <taxon>Datura</taxon>
    </lineage>
</organism>
<comment type="caution">
    <text evidence="1">The sequence shown here is derived from an EMBL/GenBank/DDBJ whole genome shotgun (WGS) entry which is preliminary data.</text>
</comment>
<feature type="non-terminal residue" evidence="1">
    <location>
        <position position="1"/>
    </location>
</feature>
<evidence type="ECO:0000313" key="1">
    <source>
        <dbReference type="EMBL" id="MCE3049957.1"/>
    </source>
</evidence>
<reference evidence="1 2" key="1">
    <citation type="journal article" date="2021" name="BMC Genomics">
        <title>Datura genome reveals duplications of psychoactive alkaloid biosynthetic genes and high mutation rate following tissue culture.</title>
        <authorList>
            <person name="Rajewski A."/>
            <person name="Carter-House D."/>
            <person name="Stajich J."/>
            <person name="Litt A."/>
        </authorList>
    </citation>
    <scope>NUCLEOTIDE SEQUENCE [LARGE SCALE GENOMIC DNA]</scope>
    <source>
        <strain evidence="1">AR-01</strain>
    </source>
</reference>
<gene>
    <name evidence="1" type="ORF">HAX54_046201</name>
</gene>
<dbReference type="EMBL" id="JACEIK010007257">
    <property type="protein sequence ID" value="MCE3049957.1"/>
    <property type="molecule type" value="Genomic_DNA"/>
</dbReference>
<evidence type="ECO:0000313" key="2">
    <source>
        <dbReference type="Proteomes" id="UP000823775"/>
    </source>
</evidence>
<keyword evidence="2" id="KW-1185">Reference proteome</keyword>
<accession>A0ABS8WIP3</accession>
<proteinExistence type="predicted"/>
<name>A0ABS8WIP3_DATST</name>
<sequence>GFGCKRLRLQASFFGAIISTRSSKLAESKRDTMSFKLTFYDDSALLSSVSSSPKGLKLGESSCEAWVPFDSQRTKRDFGEEWNLRVVFWRGRVIKGDVE</sequence>